<dbReference type="PROSITE" id="PS51175">
    <property type="entry name" value="CBM6"/>
    <property type="match status" value="1"/>
</dbReference>
<dbReference type="SMART" id="SM00758">
    <property type="entry name" value="PA14"/>
    <property type="match status" value="1"/>
</dbReference>
<dbReference type="PANTHER" id="PTHR33546">
    <property type="entry name" value="LARGE, MULTIFUNCTIONAL SECRETED PROTEIN-RELATED"/>
    <property type="match status" value="1"/>
</dbReference>
<dbReference type="PROSITE" id="PS51318">
    <property type="entry name" value="TAT"/>
    <property type="match status" value="1"/>
</dbReference>
<dbReference type="SUPFAM" id="SSF56988">
    <property type="entry name" value="Anthrax protective antigen"/>
    <property type="match status" value="1"/>
</dbReference>
<evidence type="ECO:0000313" key="4">
    <source>
        <dbReference type="EMBL" id="GAA2549133.1"/>
    </source>
</evidence>
<dbReference type="Gene3D" id="3.90.182.10">
    <property type="entry name" value="Toxin - Anthrax Protective Antigen,domain 1"/>
    <property type="match status" value="1"/>
</dbReference>
<dbReference type="InterPro" id="IPR011042">
    <property type="entry name" value="6-blade_b-propeller_TolB-like"/>
</dbReference>
<keyword evidence="1" id="KW-0732">Signal</keyword>
<evidence type="ECO:0000259" key="2">
    <source>
        <dbReference type="PROSITE" id="PS51175"/>
    </source>
</evidence>
<dbReference type="InterPro" id="IPR006311">
    <property type="entry name" value="TAT_signal"/>
</dbReference>
<dbReference type="Gene3D" id="2.60.120.260">
    <property type="entry name" value="Galactose-binding domain-like"/>
    <property type="match status" value="1"/>
</dbReference>
<feature type="domain" description="PA14" evidence="3">
    <location>
        <begin position="53"/>
        <end position="197"/>
    </location>
</feature>
<dbReference type="InterPro" id="IPR010496">
    <property type="entry name" value="AL/BT2_dom"/>
</dbReference>
<evidence type="ECO:0008006" key="6">
    <source>
        <dbReference type="Google" id="ProtNLM"/>
    </source>
</evidence>
<dbReference type="SUPFAM" id="SSF49785">
    <property type="entry name" value="Galactose-binding domain-like"/>
    <property type="match status" value="1"/>
</dbReference>
<dbReference type="InterPro" id="IPR005084">
    <property type="entry name" value="CBM6"/>
</dbReference>
<evidence type="ECO:0000259" key="3">
    <source>
        <dbReference type="PROSITE" id="PS51820"/>
    </source>
</evidence>
<evidence type="ECO:0000256" key="1">
    <source>
        <dbReference type="SAM" id="SignalP"/>
    </source>
</evidence>
<accession>A0ABN3NYP9</accession>
<feature type="domain" description="CBM6" evidence="2">
    <location>
        <begin position="687"/>
        <end position="816"/>
    </location>
</feature>
<dbReference type="EMBL" id="BAAATM010000018">
    <property type="protein sequence ID" value="GAA2549133.1"/>
    <property type="molecule type" value="Genomic_DNA"/>
</dbReference>
<reference evidence="4 5" key="1">
    <citation type="journal article" date="2019" name="Int. J. Syst. Evol. Microbiol.">
        <title>The Global Catalogue of Microorganisms (GCM) 10K type strain sequencing project: providing services to taxonomists for standard genome sequencing and annotation.</title>
        <authorList>
            <consortium name="The Broad Institute Genomics Platform"/>
            <consortium name="The Broad Institute Genome Sequencing Center for Infectious Disease"/>
            <person name="Wu L."/>
            <person name="Ma J."/>
        </authorList>
    </citation>
    <scope>NUCLEOTIDE SEQUENCE [LARGE SCALE GENOMIC DNA]</scope>
    <source>
        <strain evidence="4 5">JCM 6924</strain>
    </source>
</reference>
<evidence type="ECO:0000313" key="5">
    <source>
        <dbReference type="Proteomes" id="UP001501095"/>
    </source>
</evidence>
<sequence length="1014" mass="110078">MRQHPFPRARRHLLAVLASTVLAGGVLAAPAVAADPAPTPTTPSPSAAADIPPQEPGVTLRVYDVQTPLSKLCTLKPGQTPNHDKLMPTVDWSTAADFGGFEDRFVSEATGYLIAPRDGSYVFRLTSDDGSRLSLDGSTVIDHDGLHGAEPKDGTVHLTAGSHPLRVDHFERDGGQQVQLSWKPPGESEFTVVPREALSTDADVVRVTAPGRKECEASGDSPGDGLPLTSVRPDLDLTDLRPDGFEPQVTGMDWLPDGRLAISTWGGTDNVAGEVYLLDNVTGRTSRDKVTVEKVAEGLREPMGIKYVDGSLYVSQKHELTRLVDEDGDDVTDTYRTVATWPYGGNFHEFAFGLLYRDGYFYVNLSVAIDYGGATTTPQPAPGRGTTYKISKKTGRISPVAGGLRTPNGIGWGPDGGLFTTDNQGGWLPSSKLVQIRQDRFFNHYTEPAGPFESSPVTAPVLWLPQNEIANSPSTPLYLKKGQFAGQMLIGDVTYGGLQRAYLEKVKGQYQGAVFRYTQGLEAGVNRLTLGPDGAIYAGGLGADGNWGQEGKLRFGLQKLTPNGGNTFDIKTMRAVPGGFDLTYTQPVSEETAAQLAARYRVEQWRYTPTADYGGPKIAEERLAVRSATLSDDGRTVRLRTDGLKPGHVVHVRSPRPFTSASGESLWSTEAWYTLNALPGKQPPAATLYEAEEARLTGKAGINTDHSGYSGSGFVDRYATEGKVATTFDVTVPKSGTYDVNLRYSNGPNPFAGTKSLSLYANGTKVRQTLLPSTGDWDSWSTRTEQLTLRAGHNAISYRFDAGDTGHVNLDLITVRPRGSEVTLFDGTAGSQSQWQHTDGRKVAWPLTEEKSMEVCCGDIRTKDAYQDFALHVEFRVPQLPPDVTGQDRGNSGIFLQDRYELQILDSYGDTSLDTNEAGAIYLKKAPDANMATRPETWQTYDIVFRAARFDDDGDKTADARVTVVWNGRTVHDDIALDGPTASGRSETPAAGAIRLQDHGNKVRFRNIQVRPLH</sequence>
<dbReference type="Pfam" id="PF07691">
    <property type="entry name" value="PA14"/>
    <property type="match status" value="1"/>
</dbReference>
<dbReference type="InterPro" id="IPR037524">
    <property type="entry name" value="PA14/GLEYA"/>
</dbReference>
<dbReference type="PROSITE" id="PS51820">
    <property type="entry name" value="PA14"/>
    <property type="match status" value="1"/>
</dbReference>
<name>A0ABN3NYP9_9ACTN</name>
<dbReference type="Pfam" id="PF16990">
    <property type="entry name" value="CBM_35"/>
    <property type="match status" value="1"/>
</dbReference>
<dbReference type="Gene3D" id="2.60.120.560">
    <property type="entry name" value="Exo-inulinase, domain 1"/>
    <property type="match status" value="1"/>
</dbReference>
<feature type="chain" id="PRO_5046884430" description="DUF1080 domain-containing protein" evidence="1">
    <location>
        <begin position="29"/>
        <end position="1014"/>
    </location>
</feature>
<dbReference type="Pfam" id="PF06439">
    <property type="entry name" value="3keto-disac_hyd"/>
    <property type="match status" value="1"/>
</dbReference>
<protein>
    <recommendedName>
        <fullName evidence="6">DUF1080 domain-containing protein</fullName>
    </recommendedName>
</protein>
<dbReference type="SUPFAM" id="SSF63825">
    <property type="entry name" value="YWTD domain"/>
    <property type="match status" value="1"/>
</dbReference>
<dbReference type="RefSeq" id="WP_344541530.1">
    <property type="nucleotide sequence ID" value="NZ_BAAATM010000018.1"/>
</dbReference>
<dbReference type="PANTHER" id="PTHR33546:SF1">
    <property type="entry name" value="LARGE, MULTIFUNCTIONAL SECRETED PROTEIN"/>
    <property type="match status" value="1"/>
</dbReference>
<dbReference type="InterPro" id="IPR011658">
    <property type="entry name" value="PA14_dom"/>
</dbReference>
<keyword evidence="5" id="KW-1185">Reference proteome</keyword>
<dbReference type="CDD" id="cd04083">
    <property type="entry name" value="CBM35_Lmo2446-like"/>
    <property type="match status" value="1"/>
</dbReference>
<dbReference type="InterPro" id="IPR008979">
    <property type="entry name" value="Galactose-bd-like_sf"/>
</dbReference>
<feature type="signal peptide" evidence="1">
    <location>
        <begin position="1"/>
        <end position="28"/>
    </location>
</feature>
<gene>
    <name evidence="4" type="ORF">GCM10010423_56420</name>
</gene>
<comment type="caution">
    <text evidence="4">The sequence shown here is derived from an EMBL/GenBank/DDBJ whole genome shotgun (WGS) entry which is preliminary data.</text>
</comment>
<dbReference type="Gene3D" id="2.120.10.30">
    <property type="entry name" value="TolB, C-terminal domain"/>
    <property type="match status" value="1"/>
</dbReference>
<organism evidence="4 5">
    <name type="scientific">Streptomyces levis</name>
    <dbReference type="NCBI Taxonomy" id="285566"/>
    <lineage>
        <taxon>Bacteria</taxon>
        <taxon>Bacillati</taxon>
        <taxon>Actinomycetota</taxon>
        <taxon>Actinomycetes</taxon>
        <taxon>Kitasatosporales</taxon>
        <taxon>Streptomycetaceae</taxon>
        <taxon>Streptomyces</taxon>
    </lineage>
</organism>
<dbReference type="Proteomes" id="UP001501095">
    <property type="component" value="Unassembled WGS sequence"/>
</dbReference>
<proteinExistence type="predicted"/>